<keyword evidence="6" id="KW-0500">Molybdenum</keyword>
<dbReference type="SUPFAM" id="SSF63882">
    <property type="entry name" value="MoeA N-terminal region -like"/>
    <property type="match status" value="1"/>
</dbReference>
<keyword evidence="9" id="KW-1185">Reference proteome</keyword>
<dbReference type="NCBIfam" id="NF045515">
    <property type="entry name" value="Glp_gephyrin"/>
    <property type="match status" value="1"/>
</dbReference>
<organism evidence="8 9">
    <name type="scientific">Luteimonas yindakuii</name>
    <dbReference type="NCBI Taxonomy" id="2565782"/>
    <lineage>
        <taxon>Bacteria</taxon>
        <taxon>Pseudomonadati</taxon>
        <taxon>Pseudomonadota</taxon>
        <taxon>Gammaproteobacteria</taxon>
        <taxon>Lysobacterales</taxon>
        <taxon>Lysobacteraceae</taxon>
        <taxon>Luteimonas</taxon>
    </lineage>
</organism>
<comment type="cofactor">
    <cofactor evidence="6">
        <name>Mg(2+)</name>
        <dbReference type="ChEBI" id="CHEBI:18420"/>
    </cofactor>
</comment>
<protein>
    <recommendedName>
        <fullName evidence="6">Molybdopterin molybdenumtransferase</fullName>
        <ecNumber evidence="6">2.10.1.1</ecNumber>
    </recommendedName>
</protein>
<evidence type="ECO:0000256" key="4">
    <source>
        <dbReference type="ARBA" id="ARBA00023150"/>
    </source>
</evidence>
<dbReference type="UniPathway" id="UPA00344"/>
<keyword evidence="6" id="KW-0460">Magnesium</keyword>
<evidence type="ECO:0000256" key="5">
    <source>
        <dbReference type="ARBA" id="ARBA00047317"/>
    </source>
</evidence>
<dbReference type="CDD" id="cd00887">
    <property type="entry name" value="MoeA"/>
    <property type="match status" value="1"/>
</dbReference>
<dbReference type="Proteomes" id="UP000298681">
    <property type="component" value="Unassembled WGS sequence"/>
</dbReference>
<evidence type="ECO:0000256" key="3">
    <source>
        <dbReference type="ARBA" id="ARBA00010763"/>
    </source>
</evidence>
<dbReference type="InterPro" id="IPR036688">
    <property type="entry name" value="MoeA_C_domain_IV_sf"/>
</dbReference>
<keyword evidence="4 6" id="KW-0501">Molybdenum cofactor biosynthesis</keyword>
<comment type="function">
    <text evidence="1 6">Catalyzes the insertion of molybdate into adenylated molybdopterin with the concomitant release of AMP.</text>
</comment>
<dbReference type="EMBL" id="SPUH01000001">
    <property type="protein sequence ID" value="TKS53930.1"/>
    <property type="molecule type" value="Genomic_DNA"/>
</dbReference>
<proteinExistence type="inferred from homology"/>
<comment type="similarity">
    <text evidence="3 6">Belongs to the MoeA family.</text>
</comment>
<dbReference type="InterPro" id="IPR038987">
    <property type="entry name" value="MoeA-like"/>
</dbReference>
<dbReference type="Gene3D" id="2.170.190.11">
    <property type="entry name" value="Molybdopterin biosynthesis moea protein, domain 3"/>
    <property type="match status" value="1"/>
</dbReference>
<dbReference type="Gene3D" id="2.40.340.10">
    <property type="entry name" value="MoeA, C-terminal, domain IV"/>
    <property type="match status" value="1"/>
</dbReference>
<evidence type="ECO:0000313" key="9">
    <source>
        <dbReference type="Proteomes" id="UP000298681"/>
    </source>
</evidence>
<keyword evidence="6" id="KW-0479">Metal-binding</keyword>
<feature type="domain" description="MoaB/Mog" evidence="7">
    <location>
        <begin position="184"/>
        <end position="324"/>
    </location>
</feature>
<dbReference type="PANTHER" id="PTHR10192">
    <property type="entry name" value="MOLYBDOPTERIN BIOSYNTHESIS PROTEIN"/>
    <property type="match status" value="1"/>
</dbReference>
<keyword evidence="6 8" id="KW-0808">Transferase</keyword>
<dbReference type="PANTHER" id="PTHR10192:SF5">
    <property type="entry name" value="GEPHYRIN"/>
    <property type="match status" value="1"/>
</dbReference>
<dbReference type="InterPro" id="IPR036135">
    <property type="entry name" value="MoeA_linker/N_sf"/>
</dbReference>
<dbReference type="Pfam" id="PF03453">
    <property type="entry name" value="MoeA_N"/>
    <property type="match status" value="1"/>
</dbReference>
<comment type="caution">
    <text evidence="8">The sequence shown here is derived from an EMBL/GenBank/DDBJ whole genome shotgun (WGS) entry which is preliminary data.</text>
</comment>
<dbReference type="InterPro" id="IPR005110">
    <property type="entry name" value="MoeA_linker/N"/>
</dbReference>
<dbReference type="GO" id="GO:0006777">
    <property type="term" value="P:Mo-molybdopterin cofactor biosynthetic process"/>
    <property type="evidence" value="ECO:0007669"/>
    <property type="project" value="UniProtKB-UniRule"/>
</dbReference>
<name>A0A4Z1R367_9GAMM</name>
<dbReference type="Pfam" id="PF00994">
    <property type="entry name" value="MoCF_biosynth"/>
    <property type="match status" value="1"/>
</dbReference>
<evidence type="ECO:0000256" key="6">
    <source>
        <dbReference type="RuleBase" id="RU365090"/>
    </source>
</evidence>
<dbReference type="InterPro" id="IPR005111">
    <property type="entry name" value="MoeA_C_domain_IV"/>
</dbReference>
<reference evidence="8 9" key="1">
    <citation type="submission" date="2019-01" db="EMBL/GenBank/DDBJ databases">
        <authorList>
            <person name="Zhang S."/>
        </authorList>
    </citation>
    <scope>NUCLEOTIDE SEQUENCE [LARGE SCALE GENOMIC DNA]</scope>
    <source>
        <strain evidence="8 9">1626</strain>
    </source>
</reference>
<dbReference type="AlphaFoldDB" id="A0A4Z1R367"/>
<dbReference type="RefSeq" id="WP_134673314.1">
    <property type="nucleotide sequence ID" value="NZ_SPUH01000001.1"/>
</dbReference>
<dbReference type="Gene3D" id="3.40.980.10">
    <property type="entry name" value="MoaB/Mog-like domain"/>
    <property type="match status" value="1"/>
</dbReference>
<dbReference type="SUPFAM" id="SSF63867">
    <property type="entry name" value="MoeA C-terminal domain-like"/>
    <property type="match status" value="1"/>
</dbReference>
<dbReference type="SMART" id="SM00852">
    <property type="entry name" value="MoCF_biosynth"/>
    <property type="match status" value="1"/>
</dbReference>
<dbReference type="GO" id="GO:0061599">
    <property type="term" value="F:molybdopterin molybdotransferase activity"/>
    <property type="evidence" value="ECO:0007669"/>
    <property type="project" value="UniProtKB-UniRule"/>
</dbReference>
<dbReference type="GO" id="GO:0005829">
    <property type="term" value="C:cytosol"/>
    <property type="evidence" value="ECO:0007669"/>
    <property type="project" value="TreeGrafter"/>
</dbReference>
<dbReference type="Pfam" id="PF03454">
    <property type="entry name" value="MoeA_C"/>
    <property type="match status" value="1"/>
</dbReference>
<gene>
    <name evidence="8" type="ORF">E4582_03510</name>
</gene>
<dbReference type="Gene3D" id="3.90.105.10">
    <property type="entry name" value="Molybdopterin biosynthesis moea protein, domain 2"/>
    <property type="match status" value="1"/>
</dbReference>
<sequence>MESFPVRIGYDDACRLIDDAAARHRLPVERLPLARAHGHVLAEDVRAVLPQPPFDNAAMDGFACRHADLAHAGRDGLLLAGEQFAGPTAVARVDAGHCVRITTGAPLPDGADTVVMKEAATVEGDRVRFPGNALAGQFVRRAGEDCRQGDLLAVAGQALASGQLALFAAQGMTDVAVYRRPTVAVFTTGDELVEPGMPLAPGMIYNANRVQLMALLREAGLEPTAWPTLPDDPGQIYSALLHAGHAFDVVLTCGGVSAGEKDHLPQLLRERARILFWKARLKPGMPVLLAEGGSLGNALFLCLPGNPVSVLATWLALGRRLTDGLQGRAPRSLRSAKLTQDWDKRHERLEFLRGRLLDDGDGVLHVEPNAADGSHRMRAAADSDALIVLDEGARHYRAGTPVGIIAY</sequence>
<evidence type="ECO:0000259" key="7">
    <source>
        <dbReference type="SMART" id="SM00852"/>
    </source>
</evidence>
<comment type="pathway">
    <text evidence="2 6">Cofactor biosynthesis; molybdopterin biosynthesis.</text>
</comment>
<dbReference type="GO" id="GO:0046872">
    <property type="term" value="F:metal ion binding"/>
    <property type="evidence" value="ECO:0007669"/>
    <property type="project" value="UniProtKB-UniRule"/>
</dbReference>
<dbReference type="EC" id="2.10.1.1" evidence="6"/>
<dbReference type="InterPro" id="IPR036425">
    <property type="entry name" value="MoaB/Mog-like_dom_sf"/>
</dbReference>
<comment type="catalytic activity">
    <reaction evidence="5">
        <text>adenylyl-molybdopterin + molybdate = Mo-molybdopterin + AMP + H(+)</text>
        <dbReference type="Rhea" id="RHEA:35047"/>
        <dbReference type="ChEBI" id="CHEBI:15378"/>
        <dbReference type="ChEBI" id="CHEBI:36264"/>
        <dbReference type="ChEBI" id="CHEBI:62727"/>
        <dbReference type="ChEBI" id="CHEBI:71302"/>
        <dbReference type="ChEBI" id="CHEBI:456215"/>
        <dbReference type="EC" id="2.10.1.1"/>
    </reaction>
</comment>
<evidence type="ECO:0000313" key="8">
    <source>
        <dbReference type="EMBL" id="TKS53930.1"/>
    </source>
</evidence>
<dbReference type="InterPro" id="IPR001453">
    <property type="entry name" value="MoaB/Mog_dom"/>
</dbReference>
<dbReference type="SUPFAM" id="SSF53218">
    <property type="entry name" value="Molybdenum cofactor biosynthesis proteins"/>
    <property type="match status" value="1"/>
</dbReference>
<accession>A0A4Z1R367</accession>
<evidence type="ECO:0000256" key="2">
    <source>
        <dbReference type="ARBA" id="ARBA00005046"/>
    </source>
</evidence>
<evidence type="ECO:0000256" key="1">
    <source>
        <dbReference type="ARBA" id="ARBA00002901"/>
    </source>
</evidence>